<proteinExistence type="predicted"/>
<gene>
    <name evidence="2" type="ORF">PMIN01_00788</name>
</gene>
<protein>
    <submittedName>
        <fullName evidence="2">Uncharacterized protein</fullName>
    </submittedName>
</protein>
<feature type="region of interest" description="Disordered" evidence="1">
    <location>
        <begin position="188"/>
        <end position="232"/>
    </location>
</feature>
<keyword evidence="3" id="KW-1185">Reference proteome</keyword>
<sequence length="322" mass="34881">MRAGCVVVDCHPHVTGSRGRTLTAIHALLGPEAERSTHTSTHRLTPTFIVTQSRPPDRGEKHPAGHRLRWLSTALLPSNPQSSSPAIQPSLPTQPSNPVFQPSLPTQARLVPKRRSARFETQTAPESRDWLTGAGSEIANRRGKQLASNESTGGRLETRLFRLSCPVAVQRCRAHLSPLPSPVNRLARAPAGAHQPKHSPSRPPIGSRLQLHRATHPHQHSSQHAAQTSIVPCRSRGANKYHAARERLFGQCSSLHLNPPLPSSPFPSAQAGPPGRWPITTIPPFLSFGSAIPTDSLQSAQSFFHSFPCPPLHLSAGRNCSS</sequence>
<feature type="region of interest" description="Disordered" evidence="1">
    <location>
        <begin position="76"/>
        <end position="98"/>
    </location>
</feature>
<organism evidence="2 3">
    <name type="scientific">Paraphaeosphaeria minitans</name>
    <dbReference type="NCBI Taxonomy" id="565426"/>
    <lineage>
        <taxon>Eukaryota</taxon>
        <taxon>Fungi</taxon>
        <taxon>Dikarya</taxon>
        <taxon>Ascomycota</taxon>
        <taxon>Pezizomycotina</taxon>
        <taxon>Dothideomycetes</taxon>
        <taxon>Pleosporomycetidae</taxon>
        <taxon>Pleosporales</taxon>
        <taxon>Massarineae</taxon>
        <taxon>Didymosphaeriaceae</taxon>
        <taxon>Paraphaeosphaeria</taxon>
    </lineage>
</organism>
<accession>A0A9P6KWR9</accession>
<evidence type="ECO:0000313" key="3">
    <source>
        <dbReference type="Proteomes" id="UP000756921"/>
    </source>
</evidence>
<dbReference type="Proteomes" id="UP000756921">
    <property type="component" value="Unassembled WGS sequence"/>
</dbReference>
<evidence type="ECO:0000313" key="2">
    <source>
        <dbReference type="EMBL" id="KAF9741249.1"/>
    </source>
</evidence>
<reference evidence="2" key="1">
    <citation type="journal article" date="2020" name="Mol. Plant Microbe Interact.">
        <title>Genome Sequence of the Biocontrol Agent Coniothyrium minitans strain Conio (IMI 134523).</title>
        <authorList>
            <person name="Patel D."/>
            <person name="Shittu T.A."/>
            <person name="Baroncelli R."/>
            <person name="Muthumeenakshi S."/>
            <person name="Osborne T.H."/>
            <person name="Janganan T.K."/>
            <person name="Sreenivasaprasad S."/>
        </authorList>
    </citation>
    <scope>NUCLEOTIDE SEQUENCE</scope>
    <source>
        <strain evidence="2">Conio</strain>
    </source>
</reference>
<comment type="caution">
    <text evidence="2">The sequence shown here is derived from an EMBL/GenBank/DDBJ whole genome shotgun (WGS) entry which is preliminary data.</text>
</comment>
<dbReference type="EMBL" id="WJXW01000001">
    <property type="protein sequence ID" value="KAF9741249.1"/>
    <property type="molecule type" value="Genomic_DNA"/>
</dbReference>
<name>A0A9P6KWR9_9PLEO</name>
<evidence type="ECO:0000256" key="1">
    <source>
        <dbReference type="SAM" id="MobiDB-lite"/>
    </source>
</evidence>
<feature type="compositionally biased region" description="Basic residues" evidence="1">
    <location>
        <begin position="210"/>
        <end position="221"/>
    </location>
</feature>
<dbReference type="AlphaFoldDB" id="A0A9P6KWR9"/>